<dbReference type="KEGG" id="nio:NITINOP_2384"/>
<dbReference type="EMBL" id="LN885086">
    <property type="protein sequence ID" value="CUQ67356.1"/>
    <property type="molecule type" value="Genomic_DNA"/>
</dbReference>
<dbReference type="Proteomes" id="UP000066284">
    <property type="component" value="Chromosome 1"/>
</dbReference>
<organism evidence="1 2">
    <name type="scientific">Candidatus Nitrospira inopinata</name>
    <dbReference type="NCBI Taxonomy" id="1715989"/>
    <lineage>
        <taxon>Bacteria</taxon>
        <taxon>Pseudomonadati</taxon>
        <taxon>Nitrospirota</taxon>
        <taxon>Nitrospiria</taxon>
        <taxon>Nitrospirales</taxon>
        <taxon>Nitrospiraceae</taxon>
        <taxon>Nitrospira</taxon>
    </lineage>
</organism>
<keyword evidence="2" id="KW-1185">Reference proteome</keyword>
<proteinExistence type="predicted"/>
<reference evidence="2" key="1">
    <citation type="submission" date="2015-09" db="EMBL/GenBank/DDBJ databases">
        <authorList>
            <person name="Daims H."/>
        </authorList>
    </citation>
    <scope>NUCLEOTIDE SEQUENCE [LARGE SCALE GENOMIC DNA]</scope>
</reference>
<accession>A0A0S4KSC2</accession>
<gene>
    <name evidence="1" type="ORF">NITINOP_2384</name>
</gene>
<name>A0A0S4KSC2_9BACT</name>
<dbReference type="STRING" id="1715989.NITINOP_2384"/>
<evidence type="ECO:0000313" key="1">
    <source>
        <dbReference type="EMBL" id="CUQ67356.1"/>
    </source>
</evidence>
<protein>
    <submittedName>
        <fullName evidence="1">Uncharacterized protein</fullName>
    </submittedName>
</protein>
<evidence type="ECO:0000313" key="2">
    <source>
        <dbReference type="Proteomes" id="UP000066284"/>
    </source>
</evidence>
<dbReference type="AlphaFoldDB" id="A0A0S4KSC2"/>
<sequence length="55" mass="6220">MLTPPKGLGTIAMSIRAWSLSLPLSDLGCPWNLLGYKHPEQTPRTKFYDQRSRCS</sequence>